<keyword evidence="3" id="KW-1185">Reference proteome</keyword>
<protein>
    <submittedName>
        <fullName evidence="2">Uncharacterized protein</fullName>
    </submittedName>
</protein>
<accession>A0A422P769</accession>
<dbReference type="RefSeq" id="XP_029226858.1">
    <property type="nucleotide sequence ID" value="XM_029373012.1"/>
</dbReference>
<comment type="caution">
    <text evidence="2">The sequence shown here is derived from an EMBL/GenBank/DDBJ whole genome shotgun (WGS) entry which is preliminary data.</text>
</comment>
<evidence type="ECO:0000313" key="3">
    <source>
        <dbReference type="Proteomes" id="UP000284403"/>
    </source>
</evidence>
<evidence type="ECO:0000313" key="2">
    <source>
        <dbReference type="EMBL" id="RNF13572.1"/>
    </source>
</evidence>
<dbReference type="AlphaFoldDB" id="A0A422P769"/>
<name>A0A422P769_9TRYP</name>
<dbReference type="Proteomes" id="UP000284403">
    <property type="component" value="Unassembled WGS sequence"/>
</dbReference>
<sequence length="283" mass="31285">MRAADAEPVPRRNPFKAQWRTNLPSFHECLASLGTRENFRSFGEVLAAVSPPPRDVPETSCALTSPAMNRNDDFSFLTLEVSDITMPGTPPHPVERYPQSCASSTERTPRLSDDEERGEGISLTSPQLPPLCPNASPIAHSPPALGKSCSIPRTEPQEVLTTHFVARTRPALLKEGGNVDAVSVKEIPIAHVEHSARHEGETVLAPSEDFFLENDRGVGEWCYINQRVDSIIPPLSEWSDGNWLSDPLDSYGDFAYHHPLLYRVTADTAREAGLRGHFFFQCT</sequence>
<dbReference type="EMBL" id="MKKU01000399">
    <property type="protein sequence ID" value="RNF13572.1"/>
    <property type="molecule type" value="Genomic_DNA"/>
</dbReference>
<organism evidence="2 3">
    <name type="scientific">Trypanosoma conorhini</name>
    <dbReference type="NCBI Taxonomy" id="83891"/>
    <lineage>
        <taxon>Eukaryota</taxon>
        <taxon>Discoba</taxon>
        <taxon>Euglenozoa</taxon>
        <taxon>Kinetoplastea</taxon>
        <taxon>Metakinetoplastina</taxon>
        <taxon>Trypanosomatida</taxon>
        <taxon>Trypanosomatidae</taxon>
        <taxon>Trypanosoma</taxon>
    </lineage>
</organism>
<proteinExistence type="predicted"/>
<dbReference type="GeneID" id="40319734"/>
<evidence type="ECO:0000256" key="1">
    <source>
        <dbReference type="SAM" id="MobiDB-lite"/>
    </source>
</evidence>
<reference evidence="2 3" key="1">
    <citation type="journal article" date="2018" name="BMC Genomics">
        <title>Genomic comparison of Trypanosoma conorhini and Trypanosoma rangeli to Trypanosoma cruzi strains of high and low virulence.</title>
        <authorList>
            <person name="Bradwell K.R."/>
            <person name="Koparde V.N."/>
            <person name="Matveyev A.V."/>
            <person name="Serrano M.G."/>
            <person name="Alves J.M."/>
            <person name="Parikh H."/>
            <person name="Huang B."/>
            <person name="Lee V."/>
            <person name="Espinosa-Alvarez O."/>
            <person name="Ortiz P.A."/>
            <person name="Costa-Martins A.G."/>
            <person name="Teixeira M.M."/>
            <person name="Buck G.A."/>
        </authorList>
    </citation>
    <scope>NUCLEOTIDE SEQUENCE [LARGE SCALE GENOMIC DNA]</scope>
    <source>
        <strain evidence="2 3">025E</strain>
    </source>
</reference>
<gene>
    <name evidence="2" type="ORF">Tco025E_06123</name>
</gene>
<dbReference type="OrthoDB" id="239518at2759"/>
<feature type="region of interest" description="Disordered" evidence="1">
    <location>
        <begin position="86"/>
        <end position="130"/>
    </location>
</feature>